<accession>A0AAV0XPU6</accession>
<reference evidence="1 2" key="1">
    <citation type="submission" date="2023-01" db="EMBL/GenBank/DDBJ databases">
        <authorList>
            <person name="Whitehead M."/>
        </authorList>
    </citation>
    <scope>NUCLEOTIDE SEQUENCE [LARGE SCALE GENOMIC DNA]</scope>
</reference>
<organism evidence="1 2">
    <name type="scientific">Macrosiphum euphorbiae</name>
    <name type="common">potato aphid</name>
    <dbReference type="NCBI Taxonomy" id="13131"/>
    <lineage>
        <taxon>Eukaryota</taxon>
        <taxon>Metazoa</taxon>
        <taxon>Ecdysozoa</taxon>
        <taxon>Arthropoda</taxon>
        <taxon>Hexapoda</taxon>
        <taxon>Insecta</taxon>
        <taxon>Pterygota</taxon>
        <taxon>Neoptera</taxon>
        <taxon>Paraneoptera</taxon>
        <taxon>Hemiptera</taxon>
        <taxon>Sternorrhyncha</taxon>
        <taxon>Aphidomorpha</taxon>
        <taxon>Aphidoidea</taxon>
        <taxon>Aphididae</taxon>
        <taxon>Macrosiphini</taxon>
        <taxon>Macrosiphum</taxon>
    </lineage>
</organism>
<gene>
    <name evidence="1" type="ORF">MEUPH1_LOCUS24616</name>
</gene>
<comment type="caution">
    <text evidence="1">The sequence shown here is derived from an EMBL/GenBank/DDBJ whole genome shotgun (WGS) entry which is preliminary data.</text>
</comment>
<dbReference type="AlphaFoldDB" id="A0AAV0XPU6"/>
<sequence>MFLNFKSKYCRHLTSETIQSTALSFESVHDVHGGDGLPLGVLGVRDCVTDHVFQEYLQDSTGLFVDQTGNTFDTASAGQPTDGGLGDSLDV</sequence>
<protein>
    <submittedName>
        <fullName evidence="1">Uncharacterized protein</fullName>
    </submittedName>
</protein>
<name>A0AAV0XPU6_9HEMI</name>
<evidence type="ECO:0000313" key="2">
    <source>
        <dbReference type="Proteomes" id="UP001160148"/>
    </source>
</evidence>
<evidence type="ECO:0000313" key="1">
    <source>
        <dbReference type="EMBL" id="CAI6370505.1"/>
    </source>
</evidence>
<keyword evidence="2" id="KW-1185">Reference proteome</keyword>
<dbReference type="Proteomes" id="UP001160148">
    <property type="component" value="Unassembled WGS sequence"/>
</dbReference>
<proteinExistence type="predicted"/>
<dbReference type="EMBL" id="CARXXK010000384">
    <property type="protein sequence ID" value="CAI6370505.1"/>
    <property type="molecule type" value="Genomic_DNA"/>
</dbReference>